<dbReference type="PANTHER" id="PTHR11785">
    <property type="entry name" value="AMINO ACID TRANSPORTER"/>
    <property type="match status" value="1"/>
</dbReference>
<evidence type="ECO:0000256" key="6">
    <source>
        <dbReference type="SAM" id="Phobius"/>
    </source>
</evidence>
<keyword evidence="3 6" id="KW-1133">Transmembrane helix</keyword>
<comment type="subcellular location">
    <subcellularLocation>
        <location evidence="1">Membrane</location>
        <topology evidence="1">Multi-pass membrane protein</topology>
    </subcellularLocation>
</comment>
<feature type="transmembrane region" description="Helical" evidence="6">
    <location>
        <begin position="40"/>
        <end position="62"/>
    </location>
</feature>
<dbReference type="EMBL" id="CP007128">
    <property type="protein sequence ID" value="AHG87902.1"/>
    <property type="molecule type" value="Genomic_DNA"/>
</dbReference>
<evidence type="ECO:0000256" key="5">
    <source>
        <dbReference type="SAM" id="MobiDB-lite"/>
    </source>
</evidence>
<feature type="transmembrane region" description="Helical" evidence="6">
    <location>
        <begin position="360"/>
        <end position="380"/>
    </location>
</feature>
<reference evidence="7 8" key="1">
    <citation type="journal article" date="2014" name="Genome Announc.">
        <title>Genome Sequence and Methylome of Soil Bacterium Gemmatirosa kalamazoonensis KBS708T, a Member of the Rarely Cultivated Gemmatimonadetes Phylum.</title>
        <authorList>
            <person name="Debruyn J.M."/>
            <person name="Radosevich M."/>
            <person name="Wommack K.E."/>
            <person name="Polson S.W."/>
            <person name="Hauser L.J."/>
            <person name="Fawaz M.N."/>
            <person name="Korlach J."/>
            <person name="Tsai Y.C."/>
        </authorList>
    </citation>
    <scope>NUCLEOTIDE SEQUENCE [LARGE SCALE GENOMIC DNA]</scope>
    <source>
        <strain evidence="7 8">KBS708</strain>
    </source>
</reference>
<dbReference type="PIRSF" id="PIRSF006060">
    <property type="entry name" value="AA_transporter"/>
    <property type="match status" value="1"/>
</dbReference>
<feature type="transmembrane region" description="Helical" evidence="6">
    <location>
        <begin position="7"/>
        <end position="28"/>
    </location>
</feature>
<feature type="transmembrane region" description="Helical" evidence="6">
    <location>
        <begin position="336"/>
        <end position="354"/>
    </location>
</feature>
<accession>W0RBS0</accession>
<dbReference type="GO" id="GO:0016020">
    <property type="term" value="C:membrane"/>
    <property type="evidence" value="ECO:0007669"/>
    <property type="project" value="UniProtKB-SubCell"/>
</dbReference>
<feature type="transmembrane region" description="Helical" evidence="6">
    <location>
        <begin position="195"/>
        <end position="219"/>
    </location>
</feature>
<name>W0RBS0_9BACT</name>
<dbReference type="Pfam" id="PF13520">
    <property type="entry name" value="AA_permease_2"/>
    <property type="match status" value="1"/>
</dbReference>
<dbReference type="Gene3D" id="1.20.1740.10">
    <property type="entry name" value="Amino acid/polyamine transporter I"/>
    <property type="match status" value="1"/>
</dbReference>
<dbReference type="InParanoid" id="W0RBS0"/>
<dbReference type="KEGG" id="gba:J421_0365"/>
<feature type="region of interest" description="Disordered" evidence="5">
    <location>
        <begin position="446"/>
        <end position="504"/>
    </location>
</feature>
<evidence type="ECO:0000313" key="7">
    <source>
        <dbReference type="EMBL" id="AHG87902.1"/>
    </source>
</evidence>
<feature type="transmembrane region" description="Helical" evidence="6">
    <location>
        <begin position="158"/>
        <end position="183"/>
    </location>
</feature>
<organism evidence="7 8">
    <name type="scientific">Gemmatirosa kalamazoonensis</name>
    <dbReference type="NCBI Taxonomy" id="861299"/>
    <lineage>
        <taxon>Bacteria</taxon>
        <taxon>Pseudomonadati</taxon>
        <taxon>Gemmatimonadota</taxon>
        <taxon>Gemmatimonadia</taxon>
        <taxon>Gemmatimonadales</taxon>
        <taxon>Gemmatimonadaceae</taxon>
        <taxon>Gemmatirosa</taxon>
    </lineage>
</organism>
<feature type="compositionally biased region" description="Low complexity" evidence="5">
    <location>
        <begin position="476"/>
        <end position="493"/>
    </location>
</feature>
<evidence type="ECO:0000256" key="2">
    <source>
        <dbReference type="ARBA" id="ARBA00022692"/>
    </source>
</evidence>
<dbReference type="AlphaFoldDB" id="W0RBS0"/>
<protein>
    <submittedName>
        <fullName evidence="7">Amino acid transporter</fullName>
    </submittedName>
</protein>
<evidence type="ECO:0000256" key="3">
    <source>
        <dbReference type="ARBA" id="ARBA00022989"/>
    </source>
</evidence>
<evidence type="ECO:0000313" key="8">
    <source>
        <dbReference type="Proteomes" id="UP000019151"/>
    </source>
</evidence>
<feature type="transmembrane region" description="Helical" evidence="6">
    <location>
        <begin position="424"/>
        <end position="441"/>
    </location>
</feature>
<dbReference type="Proteomes" id="UP000019151">
    <property type="component" value="Chromosome"/>
</dbReference>
<dbReference type="InterPro" id="IPR002293">
    <property type="entry name" value="AA/rel_permease1"/>
</dbReference>
<evidence type="ECO:0000256" key="1">
    <source>
        <dbReference type="ARBA" id="ARBA00004141"/>
    </source>
</evidence>
<keyword evidence="2 6" id="KW-0812">Transmembrane</keyword>
<dbReference type="PATRIC" id="fig|861299.3.peg.373"/>
<feature type="transmembrane region" description="Helical" evidence="6">
    <location>
        <begin position="400"/>
        <end position="418"/>
    </location>
</feature>
<gene>
    <name evidence="7" type="ORF">J421_0365</name>
</gene>
<feature type="transmembrane region" description="Helical" evidence="6">
    <location>
        <begin position="87"/>
        <end position="114"/>
    </location>
</feature>
<proteinExistence type="predicted"/>
<feature type="transmembrane region" description="Helical" evidence="6">
    <location>
        <begin position="126"/>
        <end position="146"/>
    </location>
</feature>
<feature type="transmembrane region" description="Helical" evidence="6">
    <location>
        <begin position="231"/>
        <end position="255"/>
    </location>
</feature>
<dbReference type="eggNOG" id="COG0531">
    <property type="taxonomic scope" value="Bacteria"/>
</dbReference>
<feature type="transmembrane region" description="Helical" evidence="6">
    <location>
        <begin position="288"/>
        <end position="310"/>
    </location>
</feature>
<evidence type="ECO:0000256" key="4">
    <source>
        <dbReference type="ARBA" id="ARBA00023136"/>
    </source>
</evidence>
<dbReference type="PANTHER" id="PTHR11785:SF512">
    <property type="entry name" value="SOBREMESA, ISOFORM B"/>
    <property type="match status" value="1"/>
</dbReference>
<dbReference type="GO" id="GO:0015179">
    <property type="term" value="F:L-amino acid transmembrane transporter activity"/>
    <property type="evidence" value="ECO:0007669"/>
    <property type="project" value="TreeGrafter"/>
</dbReference>
<keyword evidence="8" id="KW-1185">Reference proteome</keyword>
<sequence>MGELRRALTRVDTTALAVGTMIGTGILLKPAVMAQEAGAAWSVLLAWVVGGALTLTATLTYAELGAMFPRAGGEYVYLREAFGRGPAFVFGAARWVVGAGAAAAYGVAFATFLAALVPLEPMARKLVAAAVIATLTALNCLGVRVGGRLQTVVAAAKVAGLLVLVVGLAAAVARGTASLAFLGPAHAVSGARGGLAGFGAAVLASVWAYAGWFMVSMAAGEVKDPRRVLPFALTTATFVVVALYVLVNVAFLAALPLDQIATASSTRFPHAPSVANRAATALLGGPGAAFATALFLVAVVGSLNGTMLAIPRVPYAMARDGVLPALFGRVGDRSHVPVWSIVALGALGTAFAWAGTFDQLTTTITLVYCVGFASNAVGLFRLRRRAPHAERPFRVPGYPVVPALFLLGSTGLLVNTSLTNPREATVAAALLVVCAAAYPLLRPRGQAPANGSPSASVDADRSDAPDAGLGVATSVAPSPRATSLSASSARSASEPLGAASTGDP</sequence>
<keyword evidence="4 6" id="KW-0472">Membrane</keyword>
<dbReference type="HOGENOM" id="CLU_007946_3_4_0"/>
<dbReference type="InterPro" id="IPR050598">
    <property type="entry name" value="AminoAcid_Transporter"/>
</dbReference>